<sequence>VSRMGSTGTELTETFGVICIMLWARKIRGYNLLFWFEEENAVFHMQSHNSMLPNLDSNDLCVLLVGS</sequence>
<dbReference type="EMBL" id="WIXE01020525">
    <property type="protein sequence ID" value="KAK5969154.1"/>
    <property type="molecule type" value="Genomic_DNA"/>
</dbReference>
<name>A0AAN8IYC0_TRICO</name>
<gene>
    <name evidence="1" type="ORF">GCK32_021171</name>
</gene>
<dbReference type="AlphaFoldDB" id="A0AAN8IYC0"/>
<evidence type="ECO:0000313" key="1">
    <source>
        <dbReference type="EMBL" id="KAK5969154.1"/>
    </source>
</evidence>
<dbReference type="Proteomes" id="UP001331761">
    <property type="component" value="Unassembled WGS sequence"/>
</dbReference>
<reference evidence="1 2" key="1">
    <citation type="submission" date="2019-10" db="EMBL/GenBank/DDBJ databases">
        <title>Assembly and Annotation for the nematode Trichostrongylus colubriformis.</title>
        <authorList>
            <person name="Martin J."/>
        </authorList>
    </citation>
    <scope>NUCLEOTIDE SEQUENCE [LARGE SCALE GENOMIC DNA]</scope>
    <source>
        <strain evidence="1">G859</strain>
        <tissue evidence="1">Whole worm</tissue>
    </source>
</reference>
<evidence type="ECO:0000313" key="2">
    <source>
        <dbReference type="Proteomes" id="UP001331761"/>
    </source>
</evidence>
<comment type="caution">
    <text evidence="1">The sequence shown here is derived from an EMBL/GenBank/DDBJ whole genome shotgun (WGS) entry which is preliminary data.</text>
</comment>
<accession>A0AAN8IYC0</accession>
<organism evidence="1 2">
    <name type="scientific">Trichostrongylus colubriformis</name>
    <name type="common">Black scour worm</name>
    <dbReference type="NCBI Taxonomy" id="6319"/>
    <lineage>
        <taxon>Eukaryota</taxon>
        <taxon>Metazoa</taxon>
        <taxon>Ecdysozoa</taxon>
        <taxon>Nematoda</taxon>
        <taxon>Chromadorea</taxon>
        <taxon>Rhabditida</taxon>
        <taxon>Rhabditina</taxon>
        <taxon>Rhabditomorpha</taxon>
        <taxon>Strongyloidea</taxon>
        <taxon>Trichostrongylidae</taxon>
        <taxon>Trichostrongylus</taxon>
    </lineage>
</organism>
<feature type="non-terminal residue" evidence="1">
    <location>
        <position position="1"/>
    </location>
</feature>
<keyword evidence="2" id="KW-1185">Reference proteome</keyword>
<protein>
    <submittedName>
        <fullName evidence="1">Uncharacterized protein</fullName>
    </submittedName>
</protein>
<proteinExistence type="predicted"/>